<dbReference type="Proteomes" id="UP000006643">
    <property type="component" value="Unassembled WGS sequence"/>
</dbReference>
<dbReference type="AlphaFoldDB" id="D0N4K1"/>
<dbReference type="RefSeq" id="XP_002998456.1">
    <property type="nucleotide sequence ID" value="XM_002998410.1"/>
</dbReference>
<organism evidence="2 3">
    <name type="scientific">Phytophthora infestans (strain T30-4)</name>
    <name type="common">Potato late blight agent</name>
    <dbReference type="NCBI Taxonomy" id="403677"/>
    <lineage>
        <taxon>Eukaryota</taxon>
        <taxon>Sar</taxon>
        <taxon>Stramenopiles</taxon>
        <taxon>Oomycota</taxon>
        <taxon>Peronosporomycetes</taxon>
        <taxon>Peronosporales</taxon>
        <taxon>Peronosporaceae</taxon>
        <taxon>Phytophthora</taxon>
    </lineage>
</organism>
<dbReference type="KEGG" id="pif:PITG_06307"/>
<proteinExistence type="predicted"/>
<dbReference type="EMBL" id="DS028125">
    <property type="protein sequence ID" value="EEY69809.1"/>
    <property type="molecule type" value="Genomic_DNA"/>
</dbReference>
<keyword evidence="3" id="KW-1185">Reference proteome</keyword>
<reference evidence="3" key="1">
    <citation type="journal article" date="2009" name="Nature">
        <title>Genome sequence and analysis of the Irish potato famine pathogen Phytophthora infestans.</title>
        <authorList>
            <consortium name="The Broad Institute Genome Sequencing Platform"/>
            <person name="Haas B.J."/>
            <person name="Kamoun S."/>
            <person name="Zody M.C."/>
            <person name="Jiang R.H."/>
            <person name="Handsaker R.E."/>
            <person name="Cano L.M."/>
            <person name="Grabherr M."/>
            <person name="Kodira C.D."/>
            <person name="Raffaele S."/>
            <person name="Torto-Alalibo T."/>
            <person name="Bozkurt T.O."/>
            <person name="Ah-Fong A.M."/>
            <person name="Alvarado L."/>
            <person name="Anderson V.L."/>
            <person name="Armstrong M.R."/>
            <person name="Avrova A."/>
            <person name="Baxter L."/>
            <person name="Beynon J."/>
            <person name="Boevink P.C."/>
            <person name="Bollmann S.R."/>
            <person name="Bos J.I."/>
            <person name="Bulone V."/>
            <person name="Cai G."/>
            <person name="Cakir C."/>
            <person name="Carrington J.C."/>
            <person name="Chawner M."/>
            <person name="Conti L."/>
            <person name="Costanzo S."/>
            <person name="Ewan R."/>
            <person name="Fahlgren N."/>
            <person name="Fischbach M.A."/>
            <person name="Fugelstad J."/>
            <person name="Gilroy E.M."/>
            <person name="Gnerre S."/>
            <person name="Green P.J."/>
            <person name="Grenville-Briggs L.J."/>
            <person name="Griffith J."/>
            <person name="Grunwald N.J."/>
            <person name="Horn K."/>
            <person name="Horner N.R."/>
            <person name="Hu C.H."/>
            <person name="Huitema E."/>
            <person name="Jeong D.H."/>
            <person name="Jones A.M."/>
            <person name="Jones J.D."/>
            <person name="Jones R.W."/>
            <person name="Karlsson E.K."/>
            <person name="Kunjeti S.G."/>
            <person name="Lamour K."/>
            <person name="Liu Z."/>
            <person name="Ma L."/>
            <person name="Maclean D."/>
            <person name="Chibucos M.C."/>
            <person name="McDonald H."/>
            <person name="McWalters J."/>
            <person name="Meijer H.J."/>
            <person name="Morgan W."/>
            <person name="Morris P.F."/>
            <person name="Munro C.A."/>
            <person name="O'Neill K."/>
            <person name="Ospina-Giraldo M."/>
            <person name="Pinzon A."/>
            <person name="Pritchard L."/>
            <person name="Ramsahoye B."/>
            <person name="Ren Q."/>
            <person name="Restrepo S."/>
            <person name="Roy S."/>
            <person name="Sadanandom A."/>
            <person name="Savidor A."/>
            <person name="Schornack S."/>
            <person name="Schwartz D.C."/>
            <person name="Schumann U.D."/>
            <person name="Schwessinger B."/>
            <person name="Seyer L."/>
            <person name="Sharpe T."/>
            <person name="Silvar C."/>
            <person name="Song J."/>
            <person name="Studholme D.J."/>
            <person name="Sykes S."/>
            <person name="Thines M."/>
            <person name="van de Vondervoort P.J."/>
            <person name="Phuntumart V."/>
            <person name="Wawra S."/>
            <person name="Weide R."/>
            <person name="Win J."/>
            <person name="Young C."/>
            <person name="Zhou S."/>
            <person name="Fry W."/>
            <person name="Meyers B.C."/>
            <person name="van West P."/>
            <person name="Ristaino J."/>
            <person name="Govers F."/>
            <person name="Birch P.R."/>
            <person name="Whisson S.C."/>
            <person name="Judelson H.S."/>
            <person name="Nusbaum C."/>
        </authorList>
    </citation>
    <scope>NUCLEOTIDE SEQUENCE [LARGE SCALE GENOMIC DNA]</scope>
    <source>
        <strain evidence="3">T30-4</strain>
    </source>
</reference>
<gene>
    <name evidence="2" type="ORF">PITG_06307</name>
</gene>
<evidence type="ECO:0000313" key="3">
    <source>
        <dbReference type="Proteomes" id="UP000006643"/>
    </source>
</evidence>
<dbReference type="GeneID" id="9465995"/>
<dbReference type="VEuPathDB" id="FungiDB:PITG_06307"/>
<name>D0N4K1_PHYIT</name>
<dbReference type="HOGENOM" id="CLU_2431764_0_0_1"/>
<protein>
    <submittedName>
        <fullName evidence="2">Uncharacterized protein</fullName>
    </submittedName>
</protein>
<accession>D0N4K1</accession>
<dbReference type="InParanoid" id="D0N4K1"/>
<feature type="region of interest" description="Disordered" evidence="1">
    <location>
        <begin position="1"/>
        <end position="34"/>
    </location>
</feature>
<evidence type="ECO:0000256" key="1">
    <source>
        <dbReference type="SAM" id="MobiDB-lite"/>
    </source>
</evidence>
<sequence>MAFHQLVEQSRLCSTETRDPETPRPPQGRAASSTHFRIADNSAASSLNACSSCGDKTPPNRSEARICICFTDNLVPKPRPELGMGFSASAF</sequence>
<evidence type="ECO:0000313" key="2">
    <source>
        <dbReference type="EMBL" id="EEY69809.1"/>
    </source>
</evidence>